<proteinExistence type="predicted"/>
<feature type="disulfide bond" evidence="3">
    <location>
        <begin position="188"/>
        <end position="226"/>
    </location>
</feature>
<evidence type="ECO:0000256" key="4">
    <source>
        <dbReference type="SAM" id="MobiDB-lite"/>
    </source>
</evidence>
<feature type="domain" description="Fibronectin type-III" evidence="7">
    <location>
        <begin position="28"/>
        <end position="119"/>
    </location>
</feature>
<dbReference type="EMBL" id="MU826385">
    <property type="protein sequence ID" value="KAJ7376990.1"/>
    <property type="molecule type" value="Genomic_DNA"/>
</dbReference>
<keyword evidence="8" id="KW-0675">Receptor</keyword>
<dbReference type="PANTHER" id="PTHR11309:SF47">
    <property type="entry name" value="FRIZZLED"/>
    <property type="match status" value="1"/>
</dbReference>
<evidence type="ECO:0000259" key="7">
    <source>
        <dbReference type="PROSITE" id="PS50853"/>
    </source>
</evidence>
<feature type="disulfide bond" evidence="3">
    <location>
        <begin position="151"/>
        <end position="197"/>
    </location>
</feature>
<comment type="caution">
    <text evidence="8">The sequence shown here is derived from an EMBL/GenBank/DDBJ whole genome shotgun (WGS) entry which is preliminary data.</text>
</comment>
<evidence type="ECO:0000256" key="2">
    <source>
        <dbReference type="ARBA" id="ARBA00023157"/>
    </source>
</evidence>
<dbReference type="Pfam" id="PF00041">
    <property type="entry name" value="fn3"/>
    <property type="match status" value="1"/>
</dbReference>
<feature type="signal peptide" evidence="5">
    <location>
        <begin position="1"/>
        <end position="18"/>
    </location>
</feature>
<evidence type="ECO:0000259" key="6">
    <source>
        <dbReference type="PROSITE" id="PS50038"/>
    </source>
</evidence>
<dbReference type="PROSITE" id="PS50038">
    <property type="entry name" value="FZ"/>
    <property type="match status" value="1"/>
</dbReference>
<dbReference type="GO" id="GO:0060070">
    <property type="term" value="P:canonical Wnt signaling pathway"/>
    <property type="evidence" value="ECO:0007669"/>
    <property type="project" value="TreeGrafter"/>
</dbReference>
<dbReference type="InterPro" id="IPR015526">
    <property type="entry name" value="Frizzled/SFRP"/>
</dbReference>
<dbReference type="InterPro" id="IPR020067">
    <property type="entry name" value="Frizzled_dom"/>
</dbReference>
<feature type="region of interest" description="Disordered" evidence="4">
    <location>
        <begin position="115"/>
        <end position="140"/>
    </location>
</feature>
<feature type="domain" description="FZ" evidence="6">
    <location>
        <begin position="139"/>
        <end position="253"/>
    </location>
</feature>
<evidence type="ECO:0000256" key="5">
    <source>
        <dbReference type="SAM" id="SignalP"/>
    </source>
</evidence>
<accession>A0A9W9Z8Z1</accession>
<dbReference type="InterPro" id="IPR003961">
    <property type="entry name" value="FN3_dom"/>
</dbReference>
<dbReference type="AlphaFoldDB" id="A0A9W9Z8Z1"/>
<dbReference type="Proteomes" id="UP001163046">
    <property type="component" value="Unassembled WGS sequence"/>
</dbReference>
<name>A0A9W9Z8Z1_9CNID</name>
<keyword evidence="5" id="KW-0732">Signal</keyword>
<keyword evidence="1" id="KW-0217">Developmental protein</keyword>
<organism evidence="8 9">
    <name type="scientific">Desmophyllum pertusum</name>
    <dbReference type="NCBI Taxonomy" id="174260"/>
    <lineage>
        <taxon>Eukaryota</taxon>
        <taxon>Metazoa</taxon>
        <taxon>Cnidaria</taxon>
        <taxon>Anthozoa</taxon>
        <taxon>Hexacorallia</taxon>
        <taxon>Scleractinia</taxon>
        <taxon>Caryophylliina</taxon>
        <taxon>Caryophylliidae</taxon>
        <taxon>Desmophyllum</taxon>
    </lineage>
</organism>
<evidence type="ECO:0000313" key="8">
    <source>
        <dbReference type="EMBL" id="KAJ7376990.1"/>
    </source>
</evidence>
<dbReference type="PANTHER" id="PTHR11309">
    <property type="entry name" value="FRIZZLED"/>
    <property type="match status" value="1"/>
</dbReference>
<protein>
    <submittedName>
        <fullName evidence="8">G-protein coupled receptor Fz Smo</fullName>
    </submittedName>
</protein>
<feature type="chain" id="PRO_5040835618" evidence="5">
    <location>
        <begin position="19"/>
        <end position="262"/>
    </location>
</feature>
<feature type="compositionally biased region" description="Polar residues" evidence="4">
    <location>
        <begin position="119"/>
        <end position="140"/>
    </location>
</feature>
<reference evidence="8" key="1">
    <citation type="submission" date="2023-01" db="EMBL/GenBank/DDBJ databases">
        <title>Genome assembly of the deep-sea coral Lophelia pertusa.</title>
        <authorList>
            <person name="Herrera S."/>
            <person name="Cordes E."/>
        </authorList>
    </citation>
    <scope>NUCLEOTIDE SEQUENCE</scope>
    <source>
        <strain evidence="8">USNM1676648</strain>
        <tissue evidence="8">Polyp</tissue>
    </source>
</reference>
<evidence type="ECO:0000256" key="3">
    <source>
        <dbReference type="PROSITE-ProRule" id="PRU00090"/>
    </source>
</evidence>
<dbReference type="OrthoDB" id="10053709at2759"/>
<dbReference type="CDD" id="cd00063">
    <property type="entry name" value="FN3"/>
    <property type="match status" value="1"/>
</dbReference>
<dbReference type="GO" id="GO:0035567">
    <property type="term" value="P:non-canonical Wnt signaling pathway"/>
    <property type="evidence" value="ECO:0007669"/>
    <property type="project" value="TreeGrafter"/>
</dbReference>
<dbReference type="PROSITE" id="PS50853">
    <property type="entry name" value="FN3"/>
    <property type="match status" value="1"/>
</dbReference>
<sequence>MKVLEFFWLGILLFICNAAKQEPRIIYSTMNIKVKPLSPHTLQMTWDPPLLSETLVGYSLVLFQAHDKTRMHVEIFMNHYILTNLRPGTRYKIKLAPLMNNGKLKGSYSKWVNARTPPENKTSSGQSPDSTVKPPSSSLLSGHCSRIGKLCQNMGYNFTQMPNYFNQQSQNDATHELSQFTRMIQSKCSSVLHVFLCSLYFPPCLDDAESATPPCRSVCRAARRGCESSRFKWPYKFKCSGFPERSDQACVGEDGSITHGKN</sequence>
<dbReference type="Pfam" id="PF01392">
    <property type="entry name" value="Fz"/>
    <property type="match status" value="1"/>
</dbReference>
<dbReference type="InterPro" id="IPR036116">
    <property type="entry name" value="FN3_sf"/>
</dbReference>
<dbReference type="InterPro" id="IPR036790">
    <property type="entry name" value="Frizzled_dom_sf"/>
</dbReference>
<dbReference type="GO" id="GO:0017147">
    <property type="term" value="F:Wnt-protein binding"/>
    <property type="evidence" value="ECO:0007669"/>
    <property type="project" value="TreeGrafter"/>
</dbReference>
<keyword evidence="2 3" id="KW-1015">Disulfide bond</keyword>
<keyword evidence="9" id="KW-1185">Reference proteome</keyword>
<dbReference type="SMART" id="SM00063">
    <property type="entry name" value="FRI"/>
    <property type="match status" value="1"/>
</dbReference>
<dbReference type="Gene3D" id="2.60.40.10">
    <property type="entry name" value="Immunoglobulins"/>
    <property type="match status" value="1"/>
</dbReference>
<dbReference type="SUPFAM" id="SSF63501">
    <property type="entry name" value="Frizzled cysteine-rich domain"/>
    <property type="match status" value="1"/>
</dbReference>
<dbReference type="SUPFAM" id="SSF49265">
    <property type="entry name" value="Fibronectin type III"/>
    <property type="match status" value="1"/>
</dbReference>
<dbReference type="Gene3D" id="1.10.2000.10">
    <property type="entry name" value="Frizzled cysteine-rich domain"/>
    <property type="match status" value="1"/>
</dbReference>
<gene>
    <name evidence="8" type="primary">FZD5_1</name>
    <name evidence="8" type="ORF">OS493_031262</name>
</gene>
<comment type="caution">
    <text evidence="3">Lacks conserved residue(s) required for the propagation of feature annotation.</text>
</comment>
<dbReference type="InterPro" id="IPR013783">
    <property type="entry name" value="Ig-like_fold"/>
</dbReference>
<evidence type="ECO:0000313" key="9">
    <source>
        <dbReference type="Proteomes" id="UP001163046"/>
    </source>
</evidence>
<dbReference type="GO" id="GO:0042813">
    <property type="term" value="F:Wnt receptor activity"/>
    <property type="evidence" value="ECO:0007669"/>
    <property type="project" value="TreeGrafter"/>
</dbReference>
<evidence type="ECO:0000256" key="1">
    <source>
        <dbReference type="ARBA" id="ARBA00022473"/>
    </source>
</evidence>
<dbReference type="GO" id="GO:0005886">
    <property type="term" value="C:plasma membrane"/>
    <property type="evidence" value="ECO:0007669"/>
    <property type="project" value="TreeGrafter"/>
</dbReference>
<dbReference type="CDD" id="cd07066">
    <property type="entry name" value="CRD_FZ"/>
    <property type="match status" value="1"/>
</dbReference>